<feature type="region of interest" description="Disordered" evidence="1">
    <location>
        <begin position="82"/>
        <end position="225"/>
    </location>
</feature>
<evidence type="ECO:0000313" key="3">
    <source>
        <dbReference type="Proteomes" id="UP001187682"/>
    </source>
</evidence>
<sequence length="261" mass="28924">MPQTPTRRPRDSWPPTQVRINPSSIEDASLSSLEMPLTYFLSPTLPDSSTPLADHFLAGIEDAQKPKPALINSAASELIRRRKYGGRRGDSGASREPVPLLSEGSDSDEEDYVRFPPGGLEIRQCAEETRRTTAGKGKGMGSRKGSARNAPSTQYSRGRGRTPKRDGGEDVREEKSQGATPGRRTWREPSPYAWVIDEEEEDGEGGRVSRKGKGKEAGRKMSVRGRRSLAVSIAQDTPIDEKDVEVRLRRRKVRFVLPVKE</sequence>
<keyword evidence="3" id="KW-1185">Reference proteome</keyword>
<dbReference type="AlphaFoldDB" id="A0AAE8MSC3"/>
<feature type="compositionally biased region" description="Basic and acidic residues" evidence="1">
    <location>
        <begin position="163"/>
        <end position="176"/>
    </location>
</feature>
<gene>
    <name evidence="2" type="ORF">DNG_01850</name>
</gene>
<organism evidence="2 3">
    <name type="scientific">Cephalotrichum gorgonifer</name>
    <dbReference type="NCBI Taxonomy" id="2041049"/>
    <lineage>
        <taxon>Eukaryota</taxon>
        <taxon>Fungi</taxon>
        <taxon>Dikarya</taxon>
        <taxon>Ascomycota</taxon>
        <taxon>Pezizomycotina</taxon>
        <taxon>Sordariomycetes</taxon>
        <taxon>Hypocreomycetidae</taxon>
        <taxon>Microascales</taxon>
        <taxon>Microascaceae</taxon>
        <taxon>Cephalotrichum</taxon>
    </lineage>
</organism>
<evidence type="ECO:0000313" key="2">
    <source>
        <dbReference type="EMBL" id="SPN98809.1"/>
    </source>
</evidence>
<proteinExistence type="predicted"/>
<accession>A0AAE8MSC3</accession>
<feature type="compositionally biased region" description="Polar residues" evidence="1">
    <location>
        <begin position="14"/>
        <end position="27"/>
    </location>
</feature>
<dbReference type="Proteomes" id="UP001187682">
    <property type="component" value="Unassembled WGS sequence"/>
</dbReference>
<evidence type="ECO:0000256" key="1">
    <source>
        <dbReference type="SAM" id="MobiDB-lite"/>
    </source>
</evidence>
<feature type="region of interest" description="Disordered" evidence="1">
    <location>
        <begin position="1"/>
        <end position="27"/>
    </location>
</feature>
<dbReference type="EMBL" id="ONZQ02000002">
    <property type="protein sequence ID" value="SPN98809.1"/>
    <property type="molecule type" value="Genomic_DNA"/>
</dbReference>
<comment type="caution">
    <text evidence="2">The sequence shown here is derived from an EMBL/GenBank/DDBJ whole genome shotgun (WGS) entry which is preliminary data.</text>
</comment>
<protein>
    <submittedName>
        <fullName evidence="2">Uncharacterized protein</fullName>
    </submittedName>
</protein>
<name>A0AAE8MSC3_9PEZI</name>
<reference evidence="2" key="1">
    <citation type="submission" date="2018-03" db="EMBL/GenBank/DDBJ databases">
        <authorList>
            <person name="Guldener U."/>
        </authorList>
    </citation>
    <scope>NUCLEOTIDE SEQUENCE</scope>
</reference>